<keyword evidence="3" id="KW-1185">Reference proteome</keyword>
<dbReference type="GeneID" id="110422019"/>
<evidence type="ECO:0000313" key="3">
    <source>
        <dbReference type="Proteomes" id="UP000504621"/>
    </source>
</evidence>
<feature type="coiled-coil region" evidence="1">
    <location>
        <begin position="541"/>
        <end position="575"/>
    </location>
</feature>
<dbReference type="RefSeq" id="XP_021291454.1">
    <property type="nucleotide sequence ID" value="XM_021435779.1"/>
</dbReference>
<dbReference type="OrthoDB" id="684301at2759"/>
<evidence type="ECO:0000313" key="4">
    <source>
        <dbReference type="RefSeq" id="XP_021291454.1"/>
    </source>
</evidence>
<dbReference type="AlphaFoldDB" id="A0A6J1AYH5"/>
<dbReference type="GO" id="GO:0010073">
    <property type="term" value="P:meristem maintenance"/>
    <property type="evidence" value="ECO:0007669"/>
    <property type="project" value="InterPro"/>
</dbReference>
<accession>A0A6J1AYH5</accession>
<feature type="domain" description="Aminotransferase-like plant mobile" evidence="2">
    <location>
        <begin position="57"/>
        <end position="282"/>
    </location>
</feature>
<dbReference type="InterPro" id="IPR019557">
    <property type="entry name" value="AminoTfrase-like_pln_mobile"/>
</dbReference>
<gene>
    <name evidence="4" type="primary">LOC110422019</name>
</gene>
<dbReference type="Proteomes" id="UP000504621">
    <property type="component" value="Unplaced"/>
</dbReference>
<organism evidence="3 4">
    <name type="scientific">Herrania umbratica</name>
    <dbReference type="NCBI Taxonomy" id="108875"/>
    <lineage>
        <taxon>Eukaryota</taxon>
        <taxon>Viridiplantae</taxon>
        <taxon>Streptophyta</taxon>
        <taxon>Embryophyta</taxon>
        <taxon>Tracheophyta</taxon>
        <taxon>Spermatophyta</taxon>
        <taxon>Magnoliopsida</taxon>
        <taxon>eudicotyledons</taxon>
        <taxon>Gunneridae</taxon>
        <taxon>Pentapetalae</taxon>
        <taxon>rosids</taxon>
        <taxon>malvids</taxon>
        <taxon>Malvales</taxon>
        <taxon>Malvaceae</taxon>
        <taxon>Byttnerioideae</taxon>
        <taxon>Herrania</taxon>
    </lineage>
</organism>
<dbReference type="InterPro" id="IPR044824">
    <property type="entry name" value="MAIN-like"/>
</dbReference>
<proteinExistence type="predicted"/>
<dbReference type="PANTHER" id="PTHR46033">
    <property type="entry name" value="PROTEIN MAIN-LIKE 2"/>
    <property type="match status" value="1"/>
</dbReference>
<reference evidence="4" key="1">
    <citation type="submission" date="2025-08" db="UniProtKB">
        <authorList>
            <consortium name="RefSeq"/>
        </authorList>
    </citation>
    <scope>IDENTIFICATION</scope>
    <source>
        <tissue evidence="4">Leaf</tissue>
    </source>
</reference>
<evidence type="ECO:0000256" key="1">
    <source>
        <dbReference type="SAM" id="Coils"/>
    </source>
</evidence>
<dbReference type="PANTHER" id="PTHR46033:SF8">
    <property type="entry name" value="PROTEIN MAINTENANCE OF MERISTEMS-LIKE"/>
    <property type="match status" value="1"/>
</dbReference>
<protein>
    <submittedName>
        <fullName evidence="4">Uncharacterized protein LOC110422019 isoform X1</fullName>
    </submittedName>
</protein>
<dbReference type="Pfam" id="PF10536">
    <property type="entry name" value="PMD"/>
    <property type="match status" value="1"/>
</dbReference>
<keyword evidence="1" id="KW-0175">Coiled coil</keyword>
<name>A0A6J1AYH5_9ROSI</name>
<sequence>MRRSTRKSSMGLGLGVEEPLNSNSIGSFSTRFSLSSFVKRVEKLTDDQRNAVKKVGFGNLLLIPNQMLSKNLLVELMERWHSEEHGFMLLPGMVKITLMDVALILGIRVIGDPILLREDEAFSDLESDYGAALWKRKITVASLESRLDSLGETVNEDFVRTFILFMFGTFLFPNANGKVDSRYLSFLKNLDDIGHFAWGAAVLEDIFMWLNKRKESNVQYVGGCLILLQIWSYEHMDLARPDLIDSYMTFPRACRWENSRSHQRQWFTAKFRELQDHQITWQLQPTSEELEFDIVNELLEVESSSIDNSSDSGSVISVVGLQIESDVHHSTKVQVQQGKKVNLMKQLELSRFFPELQTMGFPSESCPVALHKERVELSSQCQNSEKLTGGKVVGLHLESDVTNTGKLLVQKGQEVHLKQSTAFQQKAEVQIEEMEFPSTSCASESHKEVVELSSQCQNSEKSTGSGNVIGLHLESDVTTTSNAQVQEGQEVHLKQSISSIQGVQTEVVAFPSPSCVSKLHKECGELSSQCQNSEKFMSGNEDELIKRNRILEVQNMELRKEIEDLKLENRQLKMYFSSTNDLVTRLEGLVMDETYSS</sequence>
<evidence type="ECO:0000259" key="2">
    <source>
        <dbReference type="Pfam" id="PF10536"/>
    </source>
</evidence>